<keyword evidence="3" id="KW-0812">Transmembrane</keyword>
<dbReference type="SUPFAM" id="SSF111369">
    <property type="entry name" value="HlyD-like secretion proteins"/>
    <property type="match status" value="1"/>
</dbReference>
<dbReference type="RefSeq" id="WP_273670955.1">
    <property type="nucleotide sequence ID" value="NZ_JAQQXR010000004.1"/>
</dbReference>
<keyword evidence="3" id="KW-1133">Transmembrane helix</keyword>
<dbReference type="PANTHER" id="PTHR32347">
    <property type="entry name" value="EFFLUX SYSTEM COMPONENT YKNX-RELATED"/>
    <property type="match status" value="1"/>
</dbReference>
<comment type="caution">
    <text evidence="5">The sequence shown here is derived from an EMBL/GenBank/DDBJ whole genome shotgun (WGS) entry which is preliminary data.</text>
</comment>
<evidence type="ECO:0000313" key="6">
    <source>
        <dbReference type="Proteomes" id="UP001221208"/>
    </source>
</evidence>
<feature type="domain" description="Multidrug resistance protein MdtA-like C-terminal permuted SH3" evidence="4">
    <location>
        <begin position="356"/>
        <end position="413"/>
    </location>
</feature>
<evidence type="ECO:0000259" key="4">
    <source>
        <dbReference type="Pfam" id="PF25967"/>
    </source>
</evidence>
<keyword evidence="3" id="KW-0472">Membrane</keyword>
<comment type="subcellular location">
    <subcellularLocation>
        <location evidence="1">Cell envelope</location>
    </subcellularLocation>
</comment>
<gene>
    <name evidence="5" type="ORF">OIK44_11825</name>
</gene>
<protein>
    <submittedName>
        <fullName evidence="5">HlyD family efflux transporter periplasmic adaptor subunit</fullName>
    </submittedName>
</protein>
<feature type="transmembrane region" description="Helical" evidence="3">
    <location>
        <begin position="27"/>
        <end position="48"/>
    </location>
</feature>
<proteinExistence type="predicted"/>
<accession>A0ABT5K1K9</accession>
<dbReference type="Gene3D" id="1.10.287.470">
    <property type="entry name" value="Helix hairpin bin"/>
    <property type="match status" value="1"/>
</dbReference>
<dbReference type="Gene3D" id="2.40.30.170">
    <property type="match status" value="1"/>
</dbReference>
<dbReference type="EMBL" id="JAQQXR010000004">
    <property type="protein sequence ID" value="MDC8758278.1"/>
    <property type="molecule type" value="Genomic_DNA"/>
</dbReference>
<evidence type="ECO:0000256" key="3">
    <source>
        <dbReference type="SAM" id="Phobius"/>
    </source>
</evidence>
<organism evidence="5 6">
    <name type="scientific">Janthinobacterium fluminis</name>
    <dbReference type="NCBI Taxonomy" id="2987524"/>
    <lineage>
        <taxon>Bacteria</taxon>
        <taxon>Pseudomonadati</taxon>
        <taxon>Pseudomonadota</taxon>
        <taxon>Betaproteobacteria</taxon>
        <taxon>Burkholderiales</taxon>
        <taxon>Oxalobacteraceae</taxon>
        <taxon>Janthinobacterium</taxon>
    </lineage>
</organism>
<evidence type="ECO:0000313" key="5">
    <source>
        <dbReference type="EMBL" id="MDC8758278.1"/>
    </source>
</evidence>
<dbReference type="Gene3D" id="2.40.420.20">
    <property type="match status" value="1"/>
</dbReference>
<dbReference type="PANTHER" id="PTHR32347:SF23">
    <property type="entry name" value="BLL5650 PROTEIN"/>
    <property type="match status" value="1"/>
</dbReference>
<reference evidence="5 6" key="1">
    <citation type="submission" date="2022-10" db="EMBL/GenBank/DDBJ databases">
        <title>Janthinobacterium sp. hw3 Genome sequencing.</title>
        <authorList>
            <person name="Park S."/>
        </authorList>
    </citation>
    <scope>NUCLEOTIDE SEQUENCE [LARGE SCALE GENOMIC DNA]</scope>
    <source>
        <strain evidence="6">hw3</strain>
    </source>
</reference>
<evidence type="ECO:0000256" key="2">
    <source>
        <dbReference type="ARBA" id="ARBA00023054"/>
    </source>
</evidence>
<sequence length="428" mass="46534">MKALNPQSAVTGAAMDVIVPRRRGKTVAAAGAAAALAALAVFGLWQLLPRGLQVPAADVRIATVENGIFLDDIVVRSKAEALHSVILDSVEAGRVEEVFVHDGAVVRQGDVLFRISNPQRNLELLQRQSEHTQQISNLSNLRVGFEAAYTDHQRRLSDLAFGVAQAQKQHARNVQLAARGFISPVALEESADALEQKRHVLGEEKLRHTTEAGVKLDAVRKMESAIRNIETGLTLVRATVEALVVRAPVAGRLTDFKLQIGETVKTDQHIGRIDDPARFKLSAQVDEYYLNRIAVGRRGRVKQDGQDYPIEVSRVYPQIKDGRFSVELVFTRAQAATLNPGQSIDAQITLGEPKPALLLPNAPFVTDSGGAWVFVVAANGIDAEKRPLKTGRRNNGQIEVLSGLRAGEQVLVSSYAGFGNAVRLQLKK</sequence>
<dbReference type="Gene3D" id="2.40.50.100">
    <property type="match status" value="1"/>
</dbReference>
<dbReference type="InterPro" id="IPR058627">
    <property type="entry name" value="MdtA-like_C"/>
</dbReference>
<keyword evidence="6" id="KW-1185">Reference proteome</keyword>
<keyword evidence="2" id="KW-0175">Coiled coil</keyword>
<dbReference type="Pfam" id="PF25967">
    <property type="entry name" value="RND-MFP_C"/>
    <property type="match status" value="1"/>
</dbReference>
<dbReference type="Proteomes" id="UP001221208">
    <property type="component" value="Unassembled WGS sequence"/>
</dbReference>
<name>A0ABT5K1K9_9BURK</name>
<dbReference type="InterPro" id="IPR050465">
    <property type="entry name" value="UPF0194_transport"/>
</dbReference>
<evidence type="ECO:0000256" key="1">
    <source>
        <dbReference type="ARBA" id="ARBA00004196"/>
    </source>
</evidence>